<evidence type="ECO:0000313" key="2">
    <source>
        <dbReference type="EMBL" id="GII22118.1"/>
    </source>
</evidence>
<dbReference type="InterPro" id="IPR024344">
    <property type="entry name" value="MDMPI_metal-binding"/>
</dbReference>
<keyword evidence="3" id="KW-1185">Reference proteome</keyword>
<reference evidence="2" key="1">
    <citation type="submission" date="2021-01" db="EMBL/GenBank/DDBJ databases">
        <title>Whole genome shotgun sequence of Planosporangium mesophilum NBRC 109066.</title>
        <authorList>
            <person name="Komaki H."/>
            <person name="Tamura T."/>
        </authorList>
    </citation>
    <scope>NUCLEOTIDE SEQUENCE</scope>
    <source>
        <strain evidence="2">NBRC 109066</strain>
    </source>
</reference>
<gene>
    <name evidence="2" type="ORF">Pme01_17150</name>
</gene>
<sequence length="210" mass="23386">MPRYALMERQALADALLDAGPDAPTLCTGWTARDLAAHVVLRDRRPDAIPGVLIRALRGWTERVQRGYRDGRDYPDLVGLVRHPPRWSPLSLAPLDEAANTLEFFIHTEDVRRGGPDRQPRPLDPGLAALLWRRVPTLARLNLRRVEETVRVEAPGHGAVTIGNGEPTVTITGDPGELVLFFYGRQSAARVDLTGPEELVDRLRRARFGL</sequence>
<dbReference type="InterPro" id="IPR017519">
    <property type="entry name" value="CHP03085"/>
</dbReference>
<dbReference type="NCBIfam" id="TIGR03085">
    <property type="entry name" value="TIGR03085 family metal-binding protein"/>
    <property type="match status" value="1"/>
</dbReference>
<evidence type="ECO:0000259" key="1">
    <source>
        <dbReference type="Pfam" id="PF11716"/>
    </source>
</evidence>
<name>A0A8J3T952_9ACTN</name>
<feature type="domain" description="Mycothiol-dependent maleylpyruvate isomerase metal-binding" evidence="1">
    <location>
        <begin position="11"/>
        <end position="45"/>
    </location>
</feature>
<dbReference type="GO" id="GO:0046872">
    <property type="term" value="F:metal ion binding"/>
    <property type="evidence" value="ECO:0007669"/>
    <property type="project" value="InterPro"/>
</dbReference>
<dbReference type="EMBL" id="BOON01000016">
    <property type="protein sequence ID" value="GII22118.1"/>
    <property type="molecule type" value="Genomic_DNA"/>
</dbReference>
<dbReference type="AlphaFoldDB" id="A0A8J3T952"/>
<dbReference type="SUPFAM" id="SSF109854">
    <property type="entry name" value="DinB/YfiT-like putative metalloenzymes"/>
    <property type="match status" value="1"/>
</dbReference>
<evidence type="ECO:0000313" key="3">
    <source>
        <dbReference type="Proteomes" id="UP000599074"/>
    </source>
</evidence>
<dbReference type="InterPro" id="IPR034660">
    <property type="entry name" value="DinB/YfiT-like"/>
</dbReference>
<proteinExistence type="predicted"/>
<dbReference type="RefSeq" id="WP_168115043.1">
    <property type="nucleotide sequence ID" value="NZ_BOON01000016.1"/>
</dbReference>
<protein>
    <submittedName>
        <fullName evidence="2">TIGR03085 family protein</fullName>
    </submittedName>
</protein>
<dbReference type="Proteomes" id="UP000599074">
    <property type="component" value="Unassembled WGS sequence"/>
</dbReference>
<organism evidence="2 3">
    <name type="scientific">Planosporangium mesophilum</name>
    <dbReference type="NCBI Taxonomy" id="689768"/>
    <lineage>
        <taxon>Bacteria</taxon>
        <taxon>Bacillati</taxon>
        <taxon>Actinomycetota</taxon>
        <taxon>Actinomycetes</taxon>
        <taxon>Micromonosporales</taxon>
        <taxon>Micromonosporaceae</taxon>
        <taxon>Planosporangium</taxon>
    </lineage>
</organism>
<dbReference type="Pfam" id="PF11716">
    <property type="entry name" value="MDMPI_N"/>
    <property type="match status" value="1"/>
</dbReference>
<dbReference type="NCBIfam" id="TIGR03083">
    <property type="entry name" value="maleylpyruvate isomerase family mycothiol-dependent enzyme"/>
    <property type="match status" value="1"/>
</dbReference>
<dbReference type="InterPro" id="IPR017517">
    <property type="entry name" value="Maleyloyr_isom"/>
</dbReference>
<accession>A0A8J3T952</accession>
<comment type="caution">
    <text evidence="2">The sequence shown here is derived from an EMBL/GenBank/DDBJ whole genome shotgun (WGS) entry which is preliminary data.</text>
</comment>